<dbReference type="InterPro" id="IPR026287">
    <property type="entry name" value="SoFic-like"/>
</dbReference>
<dbReference type="PANTHER" id="PTHR13504">
    <property type="entry name" value="FIDO DOMAIN-CONTAINING PROTEIN DDB_G0283145"/>
    <property type="match status" value="1"/>
</dbReference>
<evidence type="ECO:0000313" key="6">
    <source>
        <dbReference type="Proteomes" id="UP000571950"/>
    </source>
</evidence>
<accession>A0A7W6BNM7</accession>
<organism evidence="5 6">
    <name type="scientific">Sphingobium jiangsuense</name>
    <dbReference type="NCBI Taxonomy" id="870476"/>
    <lineage>
        <taxon>Bacteria</taxon>
        <taxon>Pseudomonadati</taxon>
        <taxon>Pseudomonadota</taxon>
        <taxon>Alphaproteobacteria</taxon>
        <taxon>Sphingomonadales</taxon>
        <taxon>Sphingomonadaceae</taxon>
        <taxon>Sphingobium</taxon>
    </lineage>
</organism>
<proteinExistence type="predicted"/>
<feature type="binding site" evidence="3">
    <location>
        <begin position="220"/>
        <end position="227"/>
    </location>
    <ligand>
        <name>ATP</name>
        <dbReference type="ChEBI" id="CHEBI:30616"/>
    </ligand>
</feature>
<evidence type="ECO:0000256" key="2">
    <source>
        <dbReference type="PIRSR" id="PIRSR640198-1"/>
    </source>
</evidence>
<keyword evidence="6" id="KW-1185">Reference proteome</keyword>
<name>A0A7W6BNM7_9SPHN</name>
<dbReference type="PROSITE" id="PS51459">
    <property type="entry name" value="FIDO"/>
    <property type="match status" value="1"/>
</dbReference>
<evidence type="ECO:0000256" key="1">
    <source>
        <dbReference type="PIRSR" id="PIRSR038925-1"/>
    </source>
</evidence>
<gene>
    <name evidence="5" type="ORF">GGR43_004010</name>
</gene>
<protein>
    <submittedName>
        <fullName evidence="5">Fic family protein</fullName>
    </submittedName>
</protein>
<feature type="binding site" evidence="1">
    <location>
        <position position="76"/>
    </location>
    <ligand>
        <name>ATP</name>
        <dbReference type="ChEBI" id="CHEBI:30616"/>
    </ligand>
</feature>
<evidence type="ECO:0000259" key="4">
    <source>
        <dbReference type="PROSITE" id="PS51459"/>
    </source>
</evidence>
<dbReference type="PIRSF" id="PIRSF038925">
    <property type="entry name" value="AMP-prot_trans"/>
    <property type="match status" value="1"/>
</dbReference>
<feature type="binding site" evidence="1">
    <location>
        <position position="258"/>
    </location>
    <ligand>
        <name>ATP</name>
        <dbReference type="ChEBI" id="CHEBI:30616"/>
    </ligand>
</feature>
<feature type="active site" evidence="2">
    <location>
        <position position="216"/>
    </location>
</feature>
<dbReference type="Pfam" id="PF02661">
    <property type="entry name" value="Fic"/>
    <property type="match status" value="1"/>
</dbReference>
<feature type="domain" description="Fido" evidence="4">
    <location>
        <begin position="132"/>
        <end position="280"/>
    </location>
</feature>
<dbReference type="SUPFAM" id="SSF140931">
    <property type="entry name" value="Fic-like"/>
    <property type="match status" value="1"/>
</dbReference>
<keyword evidence="1" id="KW-0067">ATP-binding</keyword>
<reference evidence="5 6" key="1">
    <citation type="submission" date="2020-08" db="EMBL/GenBank/DDBJ databases">
        <title>Genomic Encyclopedia of Type Strains, Phase IV (KMG-IV): sequencing the most valuable type-strain genomes for metagenomic binning, comparative biology and taxonomic classification.</title>
        <authorList>
            <person name="Goeker M."/>
        </authorList>
    </citation>
    <scope>NUCLEOTIDE SEQUENCE [LARGE SCALE GENOMIC DNA]</scope>
    <source>
        <strain evidence="5 6">DSM 26189</strain>
    </source>
</reference>
<dbReference type="Pfam" id="PF13784">
    <property type="entry name" value="Fic_N"/>
    <property type="match status" value="1"/>
</dbReference>
<dbReference type="InterPro" id="IPR036597">
    <property type="entry name" value="Fido-like_dom_sf"/>
</dbReference>
<dbReference type="Proteomes" id="UP000571950">
    <property type="component" value="Unassembled WGS sequence"/>
</dbReference>
<dbReference type="AlphaFoldDB" id="A0A7W6BNM7"/>
<dbReference type="EMBL" id="JACIDT010000021">
    <property type="protein sequence ID" value="MBB3928266.1"/>
    <property type="molecule type" value="Genomic_DNA"/>
</dbReference>
<feature type="binding site" evidence="1">
    <location>
        <begin position="221"/>
        <end position="227"/>
    </location>
    <ligand>
        <name>ATP</name>
        <dbReference type="ChEBI" id="CHEBI:30616"/>
    </ligand>
</feature>
<dbReference type="InterPro" id="IPR040198">
    <property type="entry name" value="Fido_containing"/>
</dbReference>
<feature type="binding site" evidence="1">
    <location>
        <position position="216"/>
    </location>
    <ligand>
        <name>ATP</name>
        <dbReference type="ChEBI" id="CHEBI:30616"/>
    </ligand>
</feature>
<dbReference type="InterPro" id="IPR025758">
    <property type="entry name" value="Fic/DOC_N"/>
</dbReference>
<evidence type="ECO:0000313" key="5">
    <source>
        <dbReference type="EMBL" id="MBB3928266.1"/>
    </source>
</evidence>
<dbReference type="Gene3D" id="1.10.3290.10">
    <property type="entry name" value="Fido-like domain"/>
    <property type="match status" value="1"/>
</dbReference>
<dbReference type="InterPro" id="IPR003812">
    <property type="entry name" value="Fido"/>
</dbReference>
<dbReference type="PANTHER" id="PTHR13504:SF38">
    <property type="entry name" value="FIDO DOMAIN-CONTAINING PROTEIN"/>
    <property type="match status" value="1"/>
</dbReference>
<dbReference type="GO" id="GO:0005524">
    <property type="term" value="F:ATP binding"/>
    <property type="evidence" value="ECO:0007669"/>
    <property type="project" value="UniProtKB-KW"/>
</dbReference>
<keyword evidence="1" id="KW-0547">Nucleotide-binding</keyword>
<comment type="caution">
    <text evidence="5">The sequence shown here is derived from an EMBL/GenBank/DDBJ whole genome shotgun (WGS) entry which is preliminary data.</text>
</comment>
<evidence type="ECO:0000256" key="3">
    <source>
        <dbReference type="PIRSR" id="PIRSR640198-2"/>
    </source>
</evidence>
<sequence>MELNMVSSSLDLSEAVEYHYGQFPPQQLDMASLIMPLTAAVDALARYDQMLKGMHNSEILLTPLRNQEAVVSSRMEGTVSTLDEVLRYEADQEDNGGGAGAGYHYRNEAIEVFLYGRALNAVQHNMEEGAPLSSFLIKSAHKVLLGFGRGASLSPGDFKTEQNYLADRTKRKVLFIPMRPEQLRDGMDRLFDFIEKDKMQVLIRTALAHLEFEALHPFKDGNGRIGRMLITLMLWKYGAISAPHFYISSYFEDRRDEYIDRMREVSKSGAWTQWVIFFLEALEAQAKKNLSTAESIRDLYEELKKDFPQLLSSQWGMAALDFLFSRPIFRNNIFTRKSGIPEATAHRFTRILVEKELLRTLEPAAGRRPALYSFEPLLQIVRE</sequence>